<organism evidence="1 2">
    <name type="scientific">Serratia odorifera</name>
    <dbReference type="NCBI Taxonomy" id="618"/>
    <lineage>
        <taxon>Bacteria</taxon>
        <taxon>Pseudomonadati</taxon>
        <taxon>Pseudomonadota</taxon>
        <taxon>Gammaproteobacteria</taxon>
        <taxon>Enterobacterales</taxon>
        <taxon>Yersiniaceae</taxon>
        <taxon>Serratia</taxon>
    </lineage>
</organism>
<evidence type="ECO:0000313" key="2">
    <source>
        <dbReference type="Proteomes" id="UP000281391"/>
    </source>
</evidence>
<dbReference type="EMBL" id="LR134117">
    <property type="protein sequence ID" value="VDZ56156.1"/>
    <property type="molecule type" value="Genomic_DNA"/>
</dbReference>
<dbReference type="RefSeq" id="WP_004957501.1">
    <property type="nucleotide sequence ID" value="NZ_JAEKCK010000019.1"/>
</dbReference>
<protein>
    <submittedName>
        <fullName evidence="1">Uncharacterized protein</fullName>
    </submittedName>
</protein>
<gene>
    <name evidence="1" type="ORF">NCTC11214_01993</name>
</gene>
<sequence length="159" mass="17723">MKKGLLACIVFILVIIASMKWQFWAGYATSPESKEIDCRAVLNIVTPEQLHFTGVMKMHAVNGKGLALIEGNYHQASEAPTVLNRKVFFDYSQNEDMLSMHSNKVARLPSDNADESVLATLLPTFYFRPDITHNIGLYKQGSGYIFAGTVIPFVYCVKG</sequence>
<name>A0A3S4HJP1_SEROD</name>
<dbReference type="Proteomes" id="UP000281391">
    <property type="component" value="Chromosome"/>
</dbReference>
<accession>A0A3S4HJP1</accession>
<proteinExistence type="predicted"/>
<reference evidence="1 2" key="1">
    <citation type="submission" date="2018-12" db="EMBL/GenBank/DDBJ databases">
        <authorList>
            <consortium name="Pathogen Informatics"/>
        </authorList>
    </citation>
    <scope>NUCLEOTIDE SEQUENCE [LARGE SCALE GENOMIC DNA]</scope>
    <source>
        <strain evidence="1 2">NCTC11214</strain>
    </source>
</reference>
<dbReference type="KEGG" id="sof:NCTC11214_01993"/>
<evidence type="ECO:0000313" key="1">
    <source>
        <dbReference type="EMBL" id="VDZ56156.1"/>
    </source>
</evidence>
<dbReference type="AlphaFoldDB" id="A0A3S4HJP1"/>